<accession>A0AAD8P9V2</accession>
<evidence type="ECO:0000313" key="3">
    <source>
        <dbReference type="Proteomes" id="UP001229421"/>
    </source>
</evidence>
<keyword evidence="3" id="KW-1185">Reference proteome</keyword>
<dbReference type="Proteomes" id="UP001229421">
    <property type="component" value="Unassembled WGS sequence"/>
</dbReference>
<protein>
    <submittedName>
        <fullName evidence="2">Uncharacterized protein</fullName>
    </submittedName>
</protein>
<organism evidence="2 3">
    <name type="scientific">Tagetes erecta</name>
    <name type="common">African marigold</name>
    <dbReference type="NCBI Taxonomy" id="13708"/>
    <lineage>
        <taxon>Eukaryota</taxon>
        <taxon>Viridiplantae</taxon>
        <taxon>Streptophyta</taxon>
        <taxon>Embryophyta</taxon>
        <taxon>Tracheophyta</taxon>
        <taxon>Spermatophyta</taxon>
        <taxon>Magnoliopsida</taxon>
        <taxon>eudicotyledons</taxon>
        <taxon>Gunneridae</taxon>
        <taxon>Pentapetalae</taxon>
        <taxon>asterids</taxon>
        <taxon>campanulids</taxon>
        <taxon>Asterales</taxon>
        <taxon>Asteraceae</taxon>
        <taxon>Asteroideae</taxon>
        <taxon>Heliantheae alliance</taxon>
        <taxon>Tageteae</taxon>
        <taxon>Tagetes</taxon>
    </lineage>
</organism>
<proteinExistence type="predicted"/>
<gene>
    <name evidence="2" type="ORF">QVD17_03361</name>
</gene>
<keyword evidence="1" id="KW-0472">Membrane</keyword>
<sequence length="96" mass="10971">MLLCLCRTDHTQTLPSADCLFSQKHFIKNTYIRVLLSADLDQPLLRSFKHSFVVNGVPQHFPNINYAVITFYFFIIIIIIIIIIITVLSSSSIMAI</sequence>
<comment type="caution">
    <text evidence="2">The sequence shown here is derived from an EMBL/GenBank/DDBJ whole genome shotgun (WGS) entry which is preliminary data.</text>
</comment>
<keyword evidence="1" id="KW-1133">Transmembrane helix</keyword>
<keyword evidence="1" id="KW-0812">Transmembrane</keyword>
<dbReference type="EMBL" id="JAUHHV010000001">
    <property type="protein sequence ID" value="KAK1437567.1"/>
    <property type="molecule type" value="Genomic_DNA"/>
</dbReference>
<evidence type="ECO:0000256" key="1">
    <source>
        <dbReference type="SAM" id="Phobius"/>
    </source>
</evidence>
<feature type="transmembrane region" description="Helical" evidence="1">
    <location>
        <begin position="64"/>
        <end position="88"/>
    </location>
</feature>
<dbReference type="AlphaFoldDB" id="A0AAD8P9V2"/>
<reference evidence="2" key="1">
    <citation type="journal article" date="2023" name="bioRxiv">
        <title>Improved chromosome-level genome assembly for marigold (Tagetes erecta).</title>
        <authorList>
            <person name="Jiang F."/>
            <person name="Yuan L."/>
            <person name="Wang S."/>
            <person name="Wang H."/>
            <person name="Xu D."/>
            <person name="Wang A."/>
            <person name="Fan W."/>
        </authorList>
    </citation>
    <scope>NUCLEOTIDE SEQUENCE</scope>
    <source>
        <strain evidence="2">WSJ</strain>
        <tissue evidence="2">Leaf</tissue>
    </source>
</reference>
<name>A0AAD8P9V2_TARER</name>
<evidence type="ECO:0000313" key="2">
    <source>
        <dbReference type="EMBL" id="KAK1437567.1"/>
    </source>
</evidence>